<proteinExistence type="inferred from homology"/>
<protein>
    <recommendedName>
        <fullName evidence="2">beta-ketoacyl-[acyl-carrier-protein] synthase I</fullName>
        <ecNumber evidence="2">2.3.1.41</ecNumber>
    </recommendedName>
</protein>
<comment type="similarity">
    <text evidence="1 6">Belongs to the thiolase-like superfamily. Fungal fatty acid synthetase subunit alpha family.</text>
</comment>
<sequence length="1516" mass="165838">MHPDVEKDLTYTLLTELLAHQFAYPVRWIETQNAILGDVQAEQVVEVGPSNTLTNMMKRTWDQKFAAKDESQTIRRRFLGPQDGLAEIYYQTGAPVETKTDEAPTRPSRPISAGPQVSQEASAQISSEDLAPSLQPQPTKHPTQLGPSGVLAAVLQDIPVPTPTIVKSIVAAKLKRSPDDVKLDKSINKLVAGRSTLSNEIVGDLHAEFPGRVPDRAEDESLIDLSQTLNVGHDGRLGKSTASLVARLVSSKLPGDYGQTKIRQILEDKWGLGPMRQDAVLLVAVTKQPAARITGADAAELFLTEVAATYFQQEKLPLPSRSGNGSSNPGPAIVDAKSLRFVQEQNISLIKNIVDVLSDHLEGTGTQHQESPATSPQRQAKDNPSSADLLNLWVTEHGEDYADGITPKFDVKKQRVYESYWNWCSQDIALFFALCRNPEPEHAELIDRLSTSIVNRACDRAIAQIKYLQSQAEAQGPESNQLTQTIRFLYEACLASKDRSPVFVDRCLDMAPLTTVDENGKIVTSEIARSKGHLKATKPTAVTEVSDVTFPIGKFHGGAIASSHELSIAYARDLEIAKNSGFGFTGRNVLLTGAGKNSIGIHILRNLLSGGARVTVTTSSYSMETTRMYQSVYAEHGAKGSVLRVVPFNQGSQQDVGNLVQWITDDGGWDLDFIIPFAALSENGRDLENLDSRTEIAHRLMLTNLLRMLGAVARSKRARGILTRPATVLLPLSPNHGLMGNDGLYSESKRSLEALFAKWTSESWAEYLSLLGVIIGWTRGTGLMDDNDIVAHAVENMGLKTFSAPEMAAKISTLLGGSMNAECQLVPLVADLGGGMRNLRGLKEKVTGARRLLREYASMQQAVREERLRDAAIVSGRSARTTQTATVQTVSTRANIKLPFPTLPDYERDIAPIAMTLQGMVDLSRVVVITGFSEIGPHGNSRTRWEMEGDGRLSLGGVIEMAWMMGLIKHHSGVTKDGSQYSGWVDATTMSPIDEADIHTKYMSRIREHTGIREVEPDICDGNYDPNNKESVQEIVLQRDLPPFEATPEIAEGLQRKHGNKALVTRETSGGYLVQLKTGAAIMVARSSRFNRTVAGQIPTGWSPKRYGISDDIIEQVDPVTLFSLVCTVEAFLCSGITDPYEWYQYIHVSELGTCIGSSMGGLSSLRKMHRERYLDKQVKSDILQETFVNTIGAWINMLLTSSAGPIRTPVGACATSLESLDTGYDLIVAKKAKVVLVGGVEDFVEDVSYEFGNMKATCDTDAEYAAGRSAAEMSRPTTSSRSGFVEAQGCGVQVLTSAELALEMGLPIYGIVAYTNMSADKAGRSVPAPGKGVLTNAREPSNAKASPQDKDAAPWPLLDLGRRRRMLSQRRRQIAEFVEESLEQLKEEMDVLKRSDMCLEEEEDLERCRRQRIAVIHEEARRQEADAAFNLGNQFWKGGEKERISPIRGCLAVWGLGIDDISVASLHGTSTVKNDLNEPLVVQAQMRHLGRQDGNLLPCVCQKWLTGHSKGAAGV</sequence>
<dbReference type="Gene3D" id="3.40.47.10">
    <property type="match status" value="2"/>
</dbReference>
<dbReference type="InterPro" id="IPR014031">
    <property type="entry name" value="Ketoacyl_synth_C"/>
</dbReference>
<feature type="compositionally biased region" description="Polar residues" evidence="10">
    <location>
        <begin position="134"/>
        <end position="144"/>
    </location>
</feature>
<keyword evidence="9" id="KW-0175">Coiled coil</keyword>
<dbReference type="Pfam" id="PF18314">
    <property type="entry name" value="FAS_I_H"/>
    <property type="match status" value="1"/>
</dbReference>
<dbReference type="InterPro" id="IPR050830">
    <property type="entry name" value="Fungal_FAS"/>
</dbReference>
<gene>
    <name evidence="12" type="ORF">TPAR_07356</name>
</gene>
<evidence type="ECO:0000313" key="13">
    <source>
        <dbReference type="Proteomes" id="UP000237481"/>
    </source>
</evidence>
<feature type="region of interest" description="Disordered" evidence="10">
    <location>
        <begin position="363"/>
        <end position="385"/>
    </location>
</feature>
<keyword evidence="13" id="KW-1185">Reference proteome</keyword>
<keyword evidence="3 6" id="KW-0596">Phosphopantetheine</keyword>
<dbReference type="EMBL" id="PKSG01000851">
    <property type="protein sequence ID" value="POR32439.1"/>
    <property type="molecule type" value="Genomic_DNA"/>
</dbReference>
<feature type="coiled-coil region" evidence="9">
    <location>
        <begin position="1369"/>
        <end position="1403"/>
    </location>
</feature>
<dbReference type="Gene3D" id="3.40.50.720">
    <property type="entry name" value="NAD(P)-binding Rossmann-like Domain"/>
    <property type="match status" value="1"/>
</dbReference>
<evidence type="ECO:0000256" key="10">
    <source>
        <dbReference type="SAM" id="MobiDB-lite"/>
    </source>
</evidence>
<dbReference type="PIRSF" id="PIRSF000454">
    <property type="entry name" value="FAS_yeast_alpha"/>
    <property type="match status" value="1"/>
</dbReference>
<keyword evidence="4" id="KW-0597">Phosphoprotein</keyword>
<feature type="compositionally biased region" description="Polar residues" evidence="10">
    <location>
        <begin position="115"/>
        <end position="127"/>
    </location>
</feature>
<dbReference type="Gene3D" id="3.90.25.70">
    <property type="match status" value="1"/>
</dbReference>
<dbReference type="CDD" id="cd00828">
    <property type="entry name" value="elong_cond_enzymes"/>
    <property type="match status" value="1"/>
</dbReference>
<evidence type="ECO:0000256" key="8">
    <source>
        <dbReference type="PIRSR" id="PIRSR000454-4"/>
    </source>
</evidence>
<dbReference type="STRING" id="94208.A0A2S4KQJ7"/>
<dbReference type="InterPro" id="IPR020841">
    <property type="entry name" value="PKS_Beta-ketoAc_synthase_dom"/>
</dbReference>
<dbReference type="GO" id="GO:0042759">
    <property type="term" value="P:long-chain fatty acid biosynthetic process"/>
    <property type="evidence" value="ECO:0007669"/>
    <property type="project" value="UniProtKB-UniRule"/>
</dbReference>
<accession>A0A2S4KQJ7</accession>
<dbReference type="InterPro" id="IPR016039">
    <property type="entry name" value="Thiolase-like"/>
</dbReference>
<dbReference type="PANTHER" id="PTHR10982">
    <property type="entry name" value="MALONYL COA-ACYL CARRIER PROTEIN TRANSACYLASE"/>
    <property type="match status" value="1"/>
</dbReference>
<keyword evidence="5 6" id="KW-0808">Transferase</keyword>
<evidence type="ECO:0000256" key="7">
    <source>
        <dbReference type="PIRSR" id="PIRSR000454-1"/>
    </source>
</evidence>
<dbReference type="GO" id="GO:0004312">
    <property type="term" value="F:fatty acid synthase activity"/>
    <property type="evidence" value="ECO:0007669"/>
    <property type="project" value="InterPro"/>
</dbReference>
<evidence type="ECO:0000256" key="3">
    <source>
        <dbReference type="ARBA" id="ARBA00022450"/>
    </source>
</evidence>
<evidence type="ECO:0000313" key="12">
    <source>
        <dbReference type="EMBL" id="POR32439.1"/>
    </source>
</evidence>
<feature type="domain" description="Ketosynthase family 3 (KS3)" evidence="11">
    <location>
        <begin position="1029"/>
        <end position="1516"/>
    </location>
</feature>
<dbReference type="SUPFAM" id="SSF51735">
    <property type="entry name" value="NAD(P)-binding Rossmann-fold domains"/>
    <property type="match status" value="1"/>
</dbReference>
<dbReference type="InterPro" id="IPR016035">
    <property type="entry name" value="Acyl_Trfase/lysoPLipase"/>
</dbReference>
<dbReference type="GO" id="GO:0005835">
    <property type="term" value="C:fatty acid synthase complex"/>
    <property type="evidence" value="ECO:0007669"/>
    <property type="project" value="InterPro"/>
</dbReference>
<dbReference type="InterPro" id="IPR041550">
    <property type="entry name" value="FASI_helical"/>
</dbReference>
<dbReference type="InterPro" id="IPR036291">
    <property type="entry name" value="NAD(P)-bd_dom_sf"/>
</dbReference>
<feature type="modified residue" description="O-(pantetheine 4'-phosphoryl)serine" evidence="8">
    <location>
        <position position="195"/>
    </location>
</feature>
<dbReference type="PANTHER" id="PTHR10982:SF21">
    <property type="entry name" value="FATTY ACID SYNTHASE SUBUNIT BETA"/>
    <property type="match status" value="1"/>
</dbReference>
<dbReference type="FunFam" id="3.90.25.70:FF:000001">
    <property type="entry name" value="Fatty acid synthase subunit alpha"/>
    <property type="match status" value="1"/>
</dbReference>
<evidence type="ECO:0000256" key="1">
    <source>
        <dbReference type="ARBA" id="ARBA00007485"/>
    </source>
</evidence>
<dbReference type="OrthoDB" id="4251012at2759"/>
<dbReference type="InterPro" id="IPR026025">
    <property type="entry name" value="FAS_alpha_yeast"/>
</dbReference>
<dbReference type="InterPro" id="IPR014030">
    <property type="entry name" value="Ketoacyl_synth_N"/>
</dbReference>
<dbReference type="SUPFAM" id="SSF52151">
    <property type="entry name" value="FabD/lysophospholipase-like"/>
    <property type="match status" value="1"/>
</dbReference>
<dbReference type="GO" id="GO:0044550">
    <property type="term" value="P:secondary metabolite biosynthetic process"/>
    <property type="evidence" value="ECO:0007669"/>
    <property type="project" value="UniProtKB-ARBA"/>
</dbReference>
<dbReference type="Pfam" id="PF18325">
    <property type="entry name" value="Fas_alpha_ACP"/>
    <property type="match status" value="1"/>
</dbReference>
<dbReference type="Proteomes" id="UP000237481">
    <property type="component" value="Unassembled WGS sequence"/>
</dbReference>
<comment type="caution">
    <text evidence="12">The sequence shown here is derived from an EMBL/GenBank/DDBJ whole genome shotgun (WGS) entry which is preliminary data.</text>
</comment>
<dbReference type="Pfam" id="PF00109">
    <property type="entry name" value="ketoacyl-synt"/>
    <property type="match status" value="1"/>
</dbReference>
<name>A0A2S4KQJ7_9HYPO</name>
<dbReference type="InterPro" id="IPR047224">
    <property type="entry name" value="FAS_alpha_su_C"/>
</dbReference>
<organism evidence="12 13">
    <name type="scientific">Tolypocladium paradoxum</name>
    <dbReference type="NCBI Taxonomy" id="94208"/>
    <lineage>
        <taxon>Eukaryota</taxon>
        <taxon>Fungi</taxon>
        <taxon>Dikarya</taxon>
        <taxon>Ascomycota</taxon>
        <taxon>Pezizomycotina</taxon>
        <taxon>Sordariomycetes</taxon>
        <taxon>Hypocreomycetidae</taxon>
        <taxon>Hypocreales</taxon>
        <taxon>Ophiocordycipitaceae</taxon>
        <taxon>Tolypocladium</taxon>
    </lineage>
</organism>
<dbReference type="EC" id="2.3.1.41" evidence="2"/>
<evidence type="ECO:0000256" key="9">
    <source>
        <dbReference type="SAM" id="Coils"/>
    </source>
</evidence>
<feature type="region of interest" description="Disordered" evidence="10">
    <location>
        <begin position="1329"/>
        <end position="1356"/>
    </location>
</feature>
<dbReference type="CDD" id="cd08950">
    <property type="entry name" value="KR_fFAS_SDR_c_like"/>
    <property type="match status" value="1"/>
</dbReference>
<dbReference type="Gene3D" id="3.30.70.2490">
    <property type="match status" value="1"/>
</dbReference>
<evidence type="ECO:0000256" key="6">
    <source>
        <dbReference type="PIRNR" id="PIRNR000454"/>
    </source>
</evidence>
<dbReference type="GO" id="GO:0008897">
    <property type="term" value="F:holo-[acyl-carrier-protein] synthase activity"/>
    <property type="evidence" value="ECO:0007669"/>
    <property type="project" value="InterPro"/>
</dbReference>
<evidence type="ECO:0000256" key="2">
    <source>
        <dbReference type="ARBA" id="ARBA00013191"/>
    </source>
</evidence>
<dbReference type="PROSITE" id="PS00606">
    <property type="entry name" value="KS3_1"/>
    <property type="match status" value="1"/>
</dbReference>
<dbReference type="Gene3D" id="6.10.140.1410">
    <property type="match status" value="1"/>
</dbReference>
<dbReference type="GO" id="GO:0004315">
    <property type="term" value="F:3-oxoacyl-[acyl-carrier-protein] synthase activity"/>
    <property type="evidence" value="ECO:0007669"/>
    <property type="project" value="UniProtKB-EC"/>
</dbReference>
<evidence type="ECO:0000256" key="4">
    <source>
        <dbReference type="ARBA" id="ARBA00022553"/>
    </source>
</evidence>
<dbReference type="SUPFAM" id="SSF53901">
    <property type="entry name" value="Thiolase-like"/>
    <property type="match status" value="2"/>
</dbReference>
<dbReference type="Pfam" id="PF02801">
    <property type="entry name" value="Ketoacyl-synt_C"/>
    <property type="match status" value="1"/>
</dbReference>
<evidence type="ECO:0000256" key="5">
    <source>
        <dbReference type="ARBA" id="ARBA00022679"/>
    </source>
</evidence>
<feature type="active site" description="For beta-ketoacyl synthase activity" evidence="7">
    <location>
        <position position="1214"/>
    </location>
</feature>
<dbReference type="PROSITE" id="PS52004">
    <property type="entry name" value="KS3_2"/>
    <property type="match status" value="1"/>
</dbReference>
<reference evidence="12 13" key="1">
    <citation type="submission" date="2018-01" db="EMBL/GenBank/DDBJ databases">
        <title>Harnessing the power of phylogenomics to disentangle the directionality and signatures of interkingdom host jumping in the parasitic fungal genus Tolypocladium.</title>
        <authorList>
            <person name="Quandt C.A."/>
            <person name="Patterson W."/>
            <person name="Spatafora J.W."/>
        </authorList>
    </citation>
    <scope>NUCLEOTIDE SEQUENCE [LARGE SCALE GENOMIC DNA]</scope>
    <source>
        <strain evidence="12 13">NRBC 100945</strain>
    </source>
</reference>
<evidence type="ECO:0000259" key="11">
    <source>
        <dbReference type="PROSITE" id="PS52004"/>
    </source>
</evidence>
<feature type="region of interest" description="Disordered" evidence="10">
    <location>
        <begin position="93"/>
        <end position="144"/>
    </location>
</feature>
<dbReference type="GO" id="GO:0004316">
    <property type="term" value="F:3-oxoacyl-[acyl-carrier-protein] reductase (NADPH) activity"/>
    <property type="evidence" value="ECO:0007669"/>
    <property type="project" value="InterPro"/>
</dbReference>
<feature type="compositionally biased region" description="Polar residues" evidence="10">
    <location>
        <begin position="364"/>
        <end position="385"/>
    </location>
</feature>
<dbReference type="InterPro" id="IPR040899">
    <property type="entry name" value="Fas_alpha_ACP"/>
</dbReference>
<dbReference type="InterPro" id="IPR018201">
    <property type="entry name" value="Ketoacyl_synth_AS"/>
</dbReference>